<dbReference type="RefSeq" id="WP_393015051.1">
    <property type="nucleotide sequence ID" value="NZ_JAZAQF010000088.1"/>
</dbReference>
<proteinExistence type="predicted"/>
<comment type="caution">
    <text evidence="2">The sequence shown here is derived from an EMBL/GenBank/DDBJ whole genome shotgun (WGS) entry which is preliminary data.</text>
</comment>
<dbReference type="PANTHER" id="PTHR31528">
    <property type="entry name" value="4-AMINO-5-HYDROXYMETHYL-2-METHYLPYRIMIDINE PHOSPHATE SYNTHASE THI11-RELATED"/>
    <property type="match status" value="1"/>
</dbReference>
<dbReference type="SUPFAM" id="SSF53850">
    <property type="entry name" value="Periplasmic binding protein-like II"/>
    <property type="match status" value="1"/>
</dbReference>
<evidence type="ECO:0000313" key="2">
    <source>
        <dbReference type="EMBL" id="MFG3819246.1"/>
    </source>
</evidence>
<sequence length="348" mass="38081">MSPLNDSAFTRRRLLQYGAIALGSGLVTACGNNTSSEPSPTGEKGLDRVTLATDWVAQAEHGGFYQALATGIYQEYGLDVKIRMGGPQAATGTQLLFGKVVDFAMSNSTIALNAVAEGVPKITVAAYFQKDPRCIVAHPGVKDLSELKGKPLFVTPQAVSDFWGLLAKKYGFTDSQRRVYNFNPAPFLADKTSAQQGFVTSEPYTIEKEGGFKPSVFLLADVGYKPYATTIDTTSQMIAEKPDVVKRFVQASAKGWYSYLADPTPGNALIKKDYPEMTDDRLTYGLGKLKEYGIVLSGDAITNGIGYMTEARWQEFFENMVEYGVYPKTLDYRKAFTLDFVQDLPTSA</sequence>
<dbReference type="Gene3D" id="3.40.190.10">
    <property type="entry name" value="Periplasmic binding protein-like II"/>
    <property type="match status" value="2"/>
</dbReference>
<dbReference type="InterPro" id="IPR015168">
    <property type="entry name" value="SsuA/THI5"/>
</dbReference>
<dbReference type="Pfam" id="PF09084">
    <property type="entry name" value="NMT1"/>
    <property type="match status" value="1"/>
</dbReference>
<organism evidence="2 3">
    <name type="scientific">Limnothrix redekei LRLZ20PSL1</name>
    <dbReference type="NCBI Taxonomy" id="3112953"/>
    <lineage>
        <taxon>Bacteria</taxon>
        <taxon>Bacillati</taxon>
        <taxon>Cyanobacteriota</taxon>
        <taxon>Cyanophyceae</taxon>
        <taxon>Pseudanabaenales</taxon>
        <taxon>Pseudanabaenaceae</taxon>
        <taxon>Limnothrix</taxon>
    </lineage>
</organism>
<keyword evidence="3" id="KW-1185">Reference proteome</keyword>
<feature type="domain" description="SsuA/THI5-like" evidence="1">
    <location>
        <begin position="59"/>
        <end position="264"/>
    </location>
</feature>
<dbReference type="InterPro" id="IPR027939">
    <property type="entry name" value="NMT1/THI5"/>
</dbReference>
<name>A0ABW7CDX7_9CYAN</name>
<accession>A0ABW7CDX7</accession>
<evidence type="ECO:0000259" key="1">
    <source>
        <dbReference type="Pfam" id="PF09084"/>
    </source>
</evidence>
<evidence type="ECO:0000313" key="3">
    <source>
        <dbReference type="Proteomes" id="UP001604335"/>
    </source>
</evidence>
<dbReference type="Proteomes" id="UP001604335">
    <property type="component" value="Unassembled WGS sequence"/>
</dbReference>
<dbReference type="EMBL" id="JAZAQF010000088">
    <property type="protein sequence ID" value="MFG3819246.1"/>
    <property type="molecule type" value="Genomic_DNA"/>
</dbReference>
<dbReference type="PANTHER" id="PTHR31528:SF3">
    <property type="entry name" value="THIAMINE BIOSYNTHESIS PROTEIN HI_0357-RELATED"/>
    <property type="match status" value="1"/>
</dbReference>
<reference evidence="3" key="1">
    <citation type="journal article" date="2024" name="Algal Res.">
        <title>Biochemical, toxicological and genomic investigation of a high-biomass producing Limnothrix strain isolated from Italian shallow drinking water reservoir.</title>
        <authorList>
            <person name="Simonazzi M."/>
            <person name="Shishido T.K."/>
            <person name="Delbaje E."/>
            <person name="Wahlsten M."/>
            <person name="Fewer D.P."/>
            <person name="Sivonen K."/>
            <person name="Pezzolesi L."/>
            <person name="Pistocchi R."/>
        </authorList>
    </citation>
    <scope>NUCLEOTIDE SEQUENCE [LARGE SCALE GENOMIC DNA]</scope>
    <source>
        <strain evidence="3">LRLZ20PSL1</strain>
    </source>
</reference>
<gene>
    <name evidence="2" type="ORF">VPK24_16495</name>
</gene>
<protein>
    <submittedName>
        <fullName evidence="2">ABC transporter substrate-binding protein</fullName>
    </submittedName>
</protein>